<comment type="caution">
    <text evidence="7">The sequence shown here is derived from an EMBL/GenBank/DDBJ whole genome shotgun (WGS) entry which is preliminary data.</text>
</comment>
<dbReference type="SMART" id="SM00028">
    <property type="entry name" value="TPR"/>
    <property type="match status" value="5"/>
</dbReference>
<comment type="similarity">
    <text evidence="1">Belongs to the AfsR/DnrI/RedD regulatory family.</text>
</comment>
<dbReference type="CDD" id="cd15831">
    <property type="entry name" value="BTAD"/>
    <property type="match status" value="1"/>
</dbReference>
<dbReference type="GO" id="GO:0003677">
    <property type="term" value="F:DNA binding"/>
    <property type="evidence" value="ECO:0007669"/>
    <property type="project" value="UniProtKB-UniRule"/>
</dbReference>
<accession>A0A8J3VA23</accession>
<dbReference type="InterPro" id="IPR002182">
    <property type="entry name" value="NB-ARC"/>
</dbReference>
<reference evidence="7 8" key="1">
    <citation type="submission" date="2021-01" db="EMBL/GenBank/DDBJ databases">
        <title>Whole genome shotgun sequence of Planotetraspora kaengkrachanensis NBRC 104272.</title>
        <authorList>
            <person name="Komaki H."/>
            <person name="Tamura T."/>
        </authorList>
    </citation>
    <scope>NUCLEOTIDE SEQUENCE [LARGE SCALE GENOMIC DNA]</scope>
    <source>
        <strain evidence="7 8">NBRC 104272</strain>
    </source>
</reference>
<protein>
    <submittedName>
        <fullName evidence="7">SARP family transcriptional regulator</fullName>
    </submittedName>
</protein>
<dbReference type="GO" id="GO:0000160">
    <property type="term" value="P:phosphorelay signal transduction system"/>
    <property type="evidence" value="ECO:0007669"/>
    <property type="project" value="InterPro"/>
</dbReference>
<dbReference type="PRINTS" id="PR00364">
    <property type="entry name" value="DISEASERSIST"/>
</dbReference>
<evidence type="ECO:0000256" key="5">
    <source>
        <dbReference type="PROSITE-ProRule" id="PRU01091"/>
    </source>
</evidence>
<dbReference type="PANTHER" id="PTHR35807">
    <property type="entry name" value="TRANSCRIPTIONAL REGULATOR REDD-RELATED"/>
    <property type="match status" value="1"/>
</dbReference>
<dbReference type="InterPro" id="IPR051677">
    <property type="entry name" value="AfsR-DnrI-RedD_regulator"/>
</dbReference>
<dbReference type="EMBL" id="BONV01000035">
    <property type="protein sequence ID" value="GIG82963.1"/>
    <property type="molecule type" value="Genomic_DNA"/>
</dbReference>
<dbReference type="SMART" id="SM01043">
    <property type="entry name" value="BTAD"/>
    <property type="match status" value="1"/>
</dbReference>
<evidence type="ECO:0000256" key="3">
    <source>
        <dbReference type="ARBA" id="ARBA00023125"/>
    </source>
</evidence>
<dbReference type="Pfam" id="PF00931">
    <property type="entry name" value="NB-ARC"/>
    <property type="match status" value="1"/>
</dbReference>
<dbReference type="Proteomes" id="UP000630097">
    <property type="component" value="Unassembled WGS sequence"/>
</dbReference>
<keyword evidence="4" id="KW-0804">Transcription</keyword>
<dbReference type="Gene3D" id="3.40.50.300">
    <property type="entry name" value="P-loop containing nucleotide triphosphate hydrolases"/>
    <property type="match status" value="1"/>
</dbReference>
<evidence type="ECO:0000256" key="2">
    <source>
        <dbReference type="ARBA" id="ARBA00023015"/>
    </source>
</evidence>
<dbReference type="AlphaFoldDB" id="A0A8J3VA23"/>
<dbReference type="GO" id="GO:0043531">
    <property type="term" value="F:ADP binding"/>
    <property type="evidence" value="ECO:0007669"/>
    <property type="project" value="InterPro"/>
</dbReference>
<name>A0A8J3VA23_9ACTN</name>
<dbReference type="Gene3D" id="1.25.40.10">
    <property type="entry name" value="Tetratricopeptide repeat domain"/>
    <property type="match status" value="2"/>
</dbReference>
<dbReference type="PANTHER" id="PTHR35807:SF1">
    <property type="entry name" value="TRANSCRIPTIONAL REGULATOR REDD"/>
    <property type="match status" value="1"/>
</dbReference>
<sequence length="955" mass="102818">MRLQVMGPLRVWRGDIEVDAGPRQQRALLALLLAQHGRPVGLGELVDLIWVTDPPATAVNIIQKYIGALRRMLEPDVAPRSSGSYLARQGNGYRLTAGPDVLDLAAFGRFVTAAKAAAAAGRTGEALDRYGEALQLCQGQAGGGLADNAAAAAVFAGIDGQFVDAAVDAAGIAVAEGRPGEVLAPLRLAARMFPLHEPVHASLMAVLAGADRQAEGLAVYQSIRERLADELGVDPGRELREAYLRVLTPIVVTPAAVPPTAPTVLVPAELPPTAPTVLVPAQLPPDLPLFVGRRAELAVLDDLVAATTNRTGPLVIAMDGMGGVGKSTLAAHFAHRVARKFTDGQLYLDLQGHEDDGEGVPAVEALRSLLYALGLRGADAPESLEALVGTYRSLTAGKRILVLLDNVRDQSQVQPLLPGSAGSLVLVTSRLPQVGLAVLGGARLIRVDLPDRQVARKMLERRLTHTERVTGGDAESLDAIVELSGRLPLALAILGARLSARPRLSLASVVAELRDGAHRLAAFPGGRGVRDPRTTFAWSYRQLSPDAARLFRLLSVALTPGITAEAATSLSAWEPRRTREALMELAEAALVTEDDHGRFTSHVLVKAYAEELFRETEPPAEQAAAVSRLLQHYLHSVLNAQSELKSYFRISPPPPPPDGVIAERQGSLDNAYGWFDRHRDVLFEAVHIAAEGDHGVAPWRLALAMPQYLESAGLIRDWEDVVRLALRAAREQGDAIGEAHLCRSLAGPRWYSGANDDALDLLRTALRHYTEHGMTKEQSAVRNNLQAVYTSLGDHEVALEHARQAVTLSRLSGERQTELNGLMRIGQSLAELKRFEEAVHALRQALDICRDLDQWTEEAWIRHMLAQSLAGMGRVDEAIEEYTAAVRLGGVLAQGPTQVYSLRDLSKLLLSTGDVAGARRAFDRAVELMGTFQDGGPELLRADLGELAELLARHR</sequence>
<dbReference type="Pfam" id="PF13424">
    <property type="entry name" value="TPR_12"/>
    <property type="match status" value="1"/>
</dbReference>
<dbReference type="InterPro" id="IPR001867">
    <property type="entry name" value="OmpR/PhoB-type_DNA-bd"/>
</dbReference>
<evidence type="ECO:0000313" key="8">
    <source>
        <dbReference type="Proteomes" id="UP000630097"/>
    </source>
</evidence>
<evidence type="ECO:0000256" key="1">
    <source>
        <dbReference type="ARBA" id="ARBA00005820"/>
    </source>
</evidence>
<dbReference type="InterPro" id="IPR019734">
    <property type="entry name" value="TPR_rpt"/>
</dbReference>
<feature type="DNA-binding region" description="OmpR/PhoB-type" evidence="5">
    <location>
        <begin position="1"/>
        <end position="97"/>
    </location>
</feature>
<gene>
    <name evidence="7" type="ORF">Pka01_60900</name>
</gene>
<dbReference type="SUPFAM" id="SSF46894">
    <property type="entry name" value="C-terminal effector domain of the bipartite response regulators"/>
    <property type="match status" value="1"/>
</dbReference>
<dbReference type="Pfam" id="PF00486">
    <property type="entry name" value="Trans_reg_C"/>
    <property type="match status" value="1"/>
</dbReference>
<dbReference type="SUPFAM" id="SSF48452">
    <property type="entry name" value="TPR-like"/>
    <property type="match status" value="2"/>
</dbReference>
<dbReference type="InterPro" id="IPR016032">
    <property type="entry name" value="Sig_transdc_resp-reg_C-effctor"/>
</dbReference>
<dbReference type="Gene3D" id="1.10.10.10">
    <property type="entry name" value="Winged helix-like DNA-binding domain superfamily/Winged helix DNA-binding domain"/>
    <property type="match status" value="1"/>
</dbReference>
<evidence type="ECO:0000313" key="7">
    <source>
        <dbReference type="EMBL" id="GIG82963.1"/>
    </source>
</evidence>
<dbReference type="PROSITE" id="PS51755">
    <property type="entry name" value="OMPR_PHOB"/>
    <property type="match status" value="1"/>
</dbReference>
<feature type="domain" description="OmpR/PhoB-type" evidence="6">
    <location>
        <begin position="1"/>
        <end position="97"/>
    </location>
</feature>
<dbReference type="InterPro" id="IPR027417">
    <property type="entry name" value="P-loop_NTPase"/>
</dbReference>
<dbReference type="InterPro" id="IPR036388">
    <property type="entry name" value="WH-like_DNA-bd_sf"/>
</dbReference>
<keyword evidence="3 5" id="KW-0238">DNA-binding</keyword>
<keyword evidence="2" id="KW-0805">Transcription regulation</keyword>
<dbReference type="GO" id="GO:0006355">
    <property type="term" value="P:regulation of DNA-templated transcription"/>
    <property type="evidence" value="ECO:0007669"/>
    <property type="project" value="InterPro"/>
</dbReference>
<keyword evidence="8" id="KW-1185">Reference proteome</keyword>
<evidence type="ECO:0000259" key="6">
    <source>
        <dbReference type="PROSITE" id="PS51755"/>
    </source>
</evidence>
<dbReference type="SUPFAM" id="SSF52540">
    <property type="entry name" value="P-loop containing nucleoside triphosphate hydrolases"/>
    <property type="match status" value="1"/>
</dbReference>
<dbReference type="SMART" id="SM00862">
    <property type="entry name" value="Trans_reg_C"/>
    <property type="match status" value="1"/>
</dbReference>
<dbReference type="Pfam" id="PF03704">
    <property type="entry name" value="BTAD"/>
    <property type="match status" value="1"/>
</dbReference>
<evidence type="ECO:0000256" key="4">
    <source>
        <dbReference type="ARBA" id="ARBA00023163"/>
    </source>
</evidence>
<dbReference type="InterPro" id="IPR011990">
    <property type="entry name" value="TPR-like_helical_dom_sf"/>
</dbReference>
<organism evidence="7 8">
    <name type="scientific">Planotetraspora kaengkrachanensis</name>
    <dbReference type="NCBI Taxonomy" id="575193"/>
    <lineage>
        <taxon>Bacteria</taxon>
        <taxon>Bacillati</taxon>
        <taxon>Actinomycetota</taxon>
        <taxon>Actinomycetes</taxon>
        <taxon>Streptosporangiales</taxon>
        <taxon>Streptosporangiaceae</taxon>
        <taxon>Planotetraspora</taxon>
    </lineage>
</organism>
<dbReference type="InterPro" id="IPR005158">
    <property type="entry name" value="BTAD"/>
</dbReference>
<proteinExistence type="inferred from homology"/>